<dbReference type="RefSeq" id="WP_373948499.1">
    <property type="nucleotide sequence ID" value="NZ_JBHDLN010000001.1"/>
</dbReference>
<dbReference type="Proteomes" id="UP001575622">
    <property type="component" value="Unassembled WGS sequence"/>
</dbReference>
<evidence type="ECO:0000256" key="1">
    <source>
        <dbReference type="SAM" id="MobiDB-lite"/>
    </source>
</evidence>
<keyword evidence="3" id="KW-1185">Reference proteome</keyword>
<proteinExistence type="predicted"/>
<dbReference type="EMBL" id="JBHDLN010000001">
    <property type="protein sequence ID" value="MFB0841105.1"/>
    <property type="molecule type" value="Genomic_DNA"/>
</dbReference>
<organism evidence="2 3">
    <name type="scientific">Paenibacillus oleatilyticus</name>
    <dbReference type="NCBI Taxonomy" id="2594886"/>
    <lineage>
        <taxon>Bacteria</taxon>
        <taxon>Bacillati</taxon>
        <taxon>Bacillota</taxon>
        <taxon>Bacilli</taxon>
        <taxon>Bacillales</taxon>
        <taxon>Paenibacillaceae</taxon>
        <taxon>Paenibacillus</taxon>
    </lineage>
</organism>
<comment type="caution">
    <text evidence="2">The sequence shown here is derived from an EMBL/GenBank/DDBJ whole genome shotgun (WGS) entry which is preliminary data.</text>
</comment>
<name>A0ABV4UXC8_9BACL</name>
<accession>A0ABV4UXC8</accession>
<sequence length="50" mass="5831">MDIVRFTIDPRNEEEREALLKEIREHGALSEAEKQQLTEELKELVPEAVP</sequence>
<feature type="region of interest" description="Disordered" evidence="1">
    <location>
        <begin position="30"/>
        <end position="50"/>
    </location>
</feature>
<reference evidence="2 3" key="1">
    <citation type="submission" date="2024-09" db="EMBL/GenBank/DDBJ databases">
        <authorList>
            <person name="Makale K.P.P."/>
            <person name="Makhzoum A."/>
            <person name="Rantong G."/>
            <person name="Rahube T.O."/>
        </authorList>
    </citation>
    <scope>NUCLEOTIDE SEQUENCE [LARGE SCALE GENOMIC DNA]</scope>
    <source>
        <strain evidence="2 3">KM_D13</strain>
    </source>
</reference>
<evidence type="ECO:0000313" key="2">
    <source>
        <dbReference type="EMBL" id="MFB0841105.1"/>
    </source>
</evidence>
<evidence type="ECO:0000313" key="3">
    <source>
        <dbReference type="Proteomes" id="UP001575622"/>
    </source>
</evidence>
<gene>
    <name evidence="2" type="ORF">ACEU3E_02895</name>
</gene>
<protein>
    <submittedName>
        <fullName evidence="2">Uncharacterized protein</fullName>
    </submittedName>
</protein>